<accession>X1H6T8</accession>
<name>X1H6T8_9ZZZZ</name>
<reference evidence="1" key="1">
    <citation type="journal article" date="2014" name="Front. Microbiol.">
        <title>High frequency of phylogenetically diverse reductive dehalogenase-homologous genes in deep subseafloor sedimentary metagenomes.</title>
        <authorList>
            <person name="Kawai M."/>
            <person name="Futagami T."/>
            <person name="Toyoda A."/>
            <person name="Takaki Y."/>
            <person name="Nishi S."/>
            <person name="Hori S."/>
            <person name="Arai W."/>
            <person name="Tsubouchi T."/>
            <person name="Morono Y."/>
            <person name="Uchiyama I."/>
            <person name="Ito T."/>
            <person name="Fujiyama A."/>
            <person name="Inagaki F."/>
            <person name="Takami H."/>
        </authorList>
    </citation>
    <scope>NUCLEOTIDE SEQUENCE</scope>
    <source>
        <strain evidence="1">Expedition CK06-06</strain>
    </source>
</reference>
<protein>
    <submittedName>
        <fullName evidence="1">Uncharacterized protein</fullName>
    </submittedName>
</protein>
<comment type="caution">
    <text evidence="1">The sequence shown here is derived from an EMBL/GenBank/DDBJ whole genome shotgun (WGS) entry which is preliminary data.</text>
</comment>
<gene>
    <name evidence="1" type="ORF">S03H2_37998</name>
</gene>
<dbReference type="EMBL" id="BARU01023409">
    <property type="protein sequence ID" value="GAH52800.1"/>
    <property type="molecule type" value="Genomic_DNA"/>
</dbReference>
<sequence length="72" mass="7887">MSLTLIKLRIIKNTQNPIAINLICQLVIFGFIKVANAPMPTNANALLRLSENQLANPPIVPAAEPILRSIKK</sequence>
<proteinExistence type="predicted"/>
<evidence type="ECO:0000313" key="1">
    <source>
        <dbReference type="EMBL" id="GAH52800.1"/>
    </source>
</evidence>
<dbReference type="AlphaFoldDB" id="X1H6T8"/>
<organism evidence="1">
    <name type="scientific">marine sediment metagenome</name>
    <dbReference type="NCBI Taxonomy" id="412755"/>
    <lineage>
        <taxon>unclassified sequences</taxon>
        <taxon>metagenomes</taxon>
        <taxon>ecological metagenomes</taxon>
    </lineage>
</organism>